<evidence type="ECO:0000313" key="3">
    <source>
        <dbReference type="EMBL" id="MUN37877.1"/>
    </source>
</evidence>
<dbReference type="RefSeq" id="WP_156217091.1">
    <property type="nucleotide sequence ID" value="NZ_WOFH01000005.1"/>
</dbReference>
<sequence length="201" mass="21116">MKILLIGATGTLGSEVATALEKSGHEIVRASRRGPVRVDMDDHASIDALFETVHDLDAVVCCAASGSLTRLDSDDDITAGLQGKLLGQIHLLRRAMRHLRDGGSVTLTGGVFDRLIPGASFTAVVNTGLEAFVEAAAIEMPRDLRVNIVSPGWVAETLASMGPEVRKSLDLEGTRGTLAADVARAYVEAVEGGAQGQAFRP</sequence>
<dbReference type="NCBIfam" id="NF005754">
    <property type="entry name" value="PRK07578.1"/>
    <property type="match status" value="1"/>
</dbReference>
<name>A0A7K1L0L5_9ACTN</name>
<dbReference type="Proteomes" id="UP000432015">
    <property type="component" value="Unassembled WGS sequence"/>
</dbReference>
<reference evidence="3 4" key="1">
    <citation type="submission" date="2019-11" db="EMBL/GenBank/DDBJ databases">
        <authorList>
            <person name="Cao P."/>
        </authorList>
    </citation>
    <scope>NUCLEOTIDE SEQUENCE [LARGE SCALE GENOMIC DNA]</scope>
    <source>
        <strain evidence="3 4">NEAU-AAG5</strain>
    </source>
</reference>
<evidence type="ECO:0000313" key="4">
    <source>
        <dbReference type="Proteomes" id="UP000432015"/>
    </source>
</evidence>
<dbReference type="InterPro" id="IPR002347">
    <property type="entry name" value="SDR_fam"/>
</dbReference>
<evidence type="ECO:0000256" key="1">
    <source>
        <dbReference type="ARBA" id="ARBA00006484"/>
    </source>
</evidence>
<dbReference type="InterPro" id="IPR051122">
    <property type="entry name" value="SDR_DHRS6-like"/>
</dbReference>
<dbReference type="EMBL" id="WOFH01000005">
    <property type="protein sequence ID" value="MUN37877.1"/>
    <property type="molecule type" value="Genomic_DNA"/>
</dbReference>
<dbReference type="Gene3D" id="3.40.50.720">
    <property type="entry name" value="NAD(P)-binding Rossmann-like Domain"/>
    <property type="match status" value="1"/>
</dbReference>
<dbReference type="Pfam" id="PF13561">
    <property type="entry name" value="adh_short_C2"/>
    <property type="match status" value="1"/>
</dbReference>
<proteinExistence type="inferred from homology"/>
<accession>A0A7K1L0L5</accession>
<dbReference type="CDD" id="cd11731">
    <property type="entry name" value="Lin1944_like_SDR_c"/>
    <property type="match status" value="1"/>
</dbReference>
<dbReference type="InterPro" id="IPR036291">
    <property type="entry name" value="NAD(P)-bd_dom_sf"/>
</dbReference>
<dbReference type="AlphaFoldDB" id="A0A7K1L0L5"/>
<protein>
    <submittedName>
        <fullName evidence="3">Short chain dehydrogenase</fullName>
    </submittedName>
</protein>
<dbReference type="SUPFAM" id="SSF51735">
    <property type="entry name" value="NAD(P)-binding Rossmann-fold domains"/>
    <property type="match status" value="1"/>
</dbReference>
<dbReference type="PANTHER" id="PTHR43477">
    <property type="entry name" value="DIHYDROANTICAPSIN 7-DEHYDROGENASE"/>
    <property type="match status" value="1"/>
</dbReference>
<comment type="caution">
    <text evidence="3">The sequence shown here is derived from an EMBL/GenBank/DDBJ whole genome shotgun (WGS) entry which is preliminary data.</text>
</comment>
<keyword evidence="4" id="KW-1185">Reference proteome</keyword>
<evidence type="ECO:0000256" key="2">
    <source>
        <dbReference type="ARBA" id="ARBA00023002"/>
    </source>
</evidence>
<organism evidence="3 4">
    <name type="scientific">Actinomadura litoris</name>
    <dbReference type="NCBI Taxonomy" id="2678616"/>
    <lineage>
        <taxon>Bacteria</taxon>
        <taxon>Bacillati</taxon>
        <taxon>Actinomycetota</taxon>
        <taxon>Actinomycetes</taxon>
        <taxon>Streptosporangiales</taxon>
        <taxon>Thermomonosporaceae</taxon>
        <taxon>Actinomadura</taxon>
    </lineage>
</organism>
<dbReference type="PANTHER" id="PTHR43477:SF1">
    <property type="entry name" value="DIHYDROANTICAPSIN 7-DEHYDROGENASE"/>
    <property type="match status" value="1"/>
</dbReference>
<gene>
    <name evidence="3" type="ORF">GNZ18_14855</name>
</gene>
<keyword evidence="2" id="KW-0560">Oxidoreductase</keyword>
<comment type="similarity">
    <text evidence="1">Belongs to the short-chain dehydrogenases/reductases (SDR) family.</text>
</comment>
<dbReference type="GO" id="GO:0016491">
    <property type="term" value="F:oxidoreductase activity"/>
    <property type="evidence" value="ECO:0007669"/>
    <property type="project" value="UniProtKB-KW"/>
</dbReference>